<proteinExistence type="inferred from homology"/>
<dbReference type="GO" id="GO:0009611">
    <property type="term" value="P:response to wounding"/>
    <property type="evidence" value="ECO:0007669"/>
    <property type="project" value="UniProtKB-UniRule"/>
</dbReference>
<dbReference type="GO" id="GO:0005634">
    <property type="term" value="C:nucleus"/>
    <property type="evidence" value="ECO:0007669"/>
    <property type="project" value="UniProtKB-SubCell"/>
</dbReference>
<dbReference type="AlphaFoldDB" id="A0AAQ3KS57"/>
<keyword evidence="3" id="KW-0832">Ubl conjugation</keyword>
<feature type="region of interest" description="Disordered" evidence="5">
    <location>
        <begin position="225"/>
        <end position="248"/>
    </location>
</feature>
<dbReference type="GO" id="GO:0031347">
    <property type="term" value="P:regulation of defense response"/>
    <property type="evidence" value="ECO:0007669"/>
    <property type="project" value="UniProtKB-UniRule"/>
</dbReference>
<gene>
    <name evidence="7" type="ORF">Cni_G20923</name>
</gene>
<evidence type="ECO:0000313" key="7">
    <source>
        <dbReference type="EMBL" id="WOL12158.1"/>
    </source>
</evidence>
<dbReference type="InterPro" id="IPR018467">
    <property type="entry name" value="CCT_CS"/>
</dbReference>
<feature type="domain" description="Tify" evidence="6">
    <location>
        <begin position="108"/>
        <end position="143"/>
    </location>
</feature>
<reference evidence="7 8" key="1">
    <citation type="submission" date="2023-10" db="EMBL/GenBank/DDBJ databases">
        <title>Chromosome-scale genome assembly provides insights into flower coloration mechanisms of Canna indica.</title>
        <authorList>
            <person name="Li C."/>
        </authorList>
    </citation>
    <scope>NUCLEOTIDE SEQUENCE [LARGE SCALE GENOMIC DNA]</scope>
    <source>
        <tissue evidence="7">Flower</tissue>
    </source>
</reference>
<dbReference type="SMART" id="SM00979">
    <property type="entry name" value="TIFY"/>
    <property type="match status" value="1"/>
</dbReference>
<comment type="domain">
    <text evidence="4">The jas domain is required for interaction with COI1.</text>
</comment>
<dbReference type="InterPro" id="IPR010399">
    <property type="entry name" value="Tify_dom"/>
</dbReference>
<evidence type="ECO:0000256" key="3">
    <source>
        <dbReference type="ARBA" id="ARBA00022843"/>
    </source>
</evidence>
<evidence type="ECO:0000313" key="8">
    <source>
        <dbReference type="Proteomes" id="UP001327560"/>
    </source>
</evidence>
<evidence type="ECO:0000256" key="1">
    <source>
        <dbReference type="ARBA" id="ARBA00008614"/>
    </source>
</evidence>
<evidence type="ECO:0000256" key="2">
    <source>
        <dbReference type="ARBA" id="ARBA00022819"/>
    </source>
</evidence>
<comment type="subcellular location">
    <subcellularLocation>
        <location evidence="4">Nucleus</location>
    </subcellularLocation>
</comment>
<comment type="function">
    <text evidence="4">Repressor of jasmonate responses.</text>
</comment>
<keyword evidence="8" id="KW-1185">Reference proteome</keyword>
<dbReference type="Proteomes" id="UP001327560">
    <property type="component" value="Chromosome 6"/>
</dbReference>
<protein>
    <recommendedName>
        <fullName evidence="4">Protein TIFY</fullName>
    </recommendedName>
    <alternativeName>
        <fullName evidence="4">Jasmonate ZIM domain-containing protein</fullName>
    </alternativeName>
</protein>
<keyword evidence="2 4" id="KW-1184">Jasmonic acid signaling pathway</keyword>
<evidence type="ECO:0000256" key="5">
    <source>
        <dbReference type="SAM" id="MobiDB-lite"/>
    </source>
</evidence>
<dbReference type="InterPro" id="IPR040390">
    <property type="entry name" value="TIFY/JAZ"/>
</dbReference>
<name>A0AAQ3KS57_9LILI</name>
<organism evidence="7 8">
    <name type="scientific">Canna indica</name>
    <name type="common">Indian-shot</name>
    <dbReference type="NCBI Taxonomy" id="4628"/>
    <lineage>
        <taxon>Eukaryota</taxon>
        <taxon>Viridiplantae</taxon>
        <taxon>Streptophyta</taxon>
        <taxon>Embryophyta</taxon>
        <taxon>Tracheophyta</taxon>
        <taxon>Spermatophyta</taxon>
        <taxon>Magnoliopsida</taxon>
        <taxon>Liliopsida</taxon>
        <taxon>Zingiberales</taxon>
        <taxon>Cannaceae</taxon>
        <taxon>Canna</taxon>
    </lineage>
</organism>
<keyword evidence="4" id="KW-0539">Nucleus</keyword>
<dbReference type="Pfam" id="PF09425">
    <property type="entry name" value="Jas_motif"/>
    <property type="match status" value="1"/>
</dbReference>
<comment type="similarity">
    <text evidence="1 4">Belongs to the TIFY/JAZ family.</text>
</comment>
<dbReference type="EMBL" id="CP136895">
    <property type="protein sequence ID" value="WOL12158.1"/>
    <property type="molecule type" value="Genomic_DNA"/>
</dbReference>
<dbReference type="PANTHER" id="PTHR33077">
    <property type="entry name" value="PROTEIN TIFY 4A-RELATED-RELATED"/>
    <property type="match status" value="1"/>
</dbReference>
<accession>A0AAQ3KS57</accession>
<dbReference type="GO" id="GO:2000022">
    <property type="term" value="P:regulation of jasmonic acid mediated signaling pathway"/>
    <property type="evidence" value="ECO:0007669"/>
    <property type="project" value="UniProtKB-UniRule"/>
</dbReference>
<dbReference type="PANTHER" id="PTHR33077:SF140">
    <property type="entry name" value="PROTEIN TIFY 10B"/>
    <property type="match status" value="1"/>
</dbReference>
<evidence type="ECO:0000256" key="4">
    <source>
        <dbReference type="RuleBase" id="RU369065"/>
    </source>
</evidence>
<sequence length="248" mass="26814">MKKSCSDKSQFSVTCSLLSQYLKEKGRFGTINGLQISPITTTLDLQPKEKYKAPTTLSLLPGTVDATSEDNAPYCTNPNSGPKSMELFPPKKPAALDSTALVPPNRNKEVEKKQLTIFYGGKVVVFDDFPADKAESLMQMARKVSTAAAPTTPSAMNAADDSLPPNYKLQQPKANASADMPIARRNSLHRFLEKRKDRINTKAPYQVPGMPAAAAVAMVAAKPDQGSQSWLGLGRQASAQEHNSESSK</sequence>
<dbReference type="Pfam" id="PF06200">
    <property type="entry name" value="tify"/>
    <property type="match status" value="1"/>
</dbReference>
<evidence type="ECO:0000259" key="6">
    <source>
        <dbReference type="PROSITE" id="PS51320"/>
    </source>
</evidence>
<dbReference type="PROSITE" id="PS51320">
    <property type="entry name" value="TIFY"/>
    <property type="match status" value="1"/>
</dbReference>